<gene>
    <name evidence="1" type="ORF">C4N19_11425</name>
</gene>
<evidence type="ECO:0000313" key="1">
    <source>
        <dbReference type="EMBL" id="AVQ19669.1"/>
    </source>
</evidence>
<dbReference type="GeneID" id="62764147"/>
<evidence type="ECO:0000313" key="2">
    <source>
        <dbReference type="Proteomes" id="UP000240258"/>
    </source>
</evidence>
<dbReference type="EMBL" id="CP028102">
    <property type="protein sequence ID" value="AVQ19669.1"/>
    <property type="molecule type" value="Genomic_DNA"/>
</dbReference>
<organism evidence="1 2">
    <name type="scientific">Fusobacterium mortiferum ATCC 9817</name>
    <dbReference type="NCBI Taxonomy" id="469616"/>
    <lineage>
        <taxon>Bacteria</taxon>
        <taxon>Fusobacteriati</taxon>
        <taxon>Fusobacteriota</taxon>
        <taxon>Fusobacteriia</taxon>
        <taxon>Fusobacteriales</taxon>
        <taxon>Fusobacteriaceae</taxon>
        <taxon>Fusobacterium</taxon>
    </lineage>
</organism>
<sequence length="194" mass="20413">MKKMLLGVSILSTLAFGVSNPGDNGASASGQGAARVGVPMEVRVEILPKSGKLVLVDENNKLIDKLIFDHGKLVKGGAVTDSIVEKTVKLKRDDGEAFGGSSAYKVTFEAKDSSGAVVKIANDLVLVGHGMTTDEKLKSKLKYREGEITLVGTETEVETKVQSIIEATALNGSSIKEGLYVGTGTFEAKVENVD</sequence>
<reference evidence="2" key="1">
    <citation type="journal article" date="2018" name="MSphere">
        <title>Fusobacterium Genomics Using MinION and Illumina Sequencing Enables Genome Completion and Correction.</title>
        <authorList>
            <person name="Todd S.M."/>
            <person name="Settlage R.E."/>
            <person name="Lahmers K.K."/>
            <person name="Slade D.J."/>
        </authorList>
    </citation>
    <scope>NUCLEOTIDE SEQUENCE [LARGE SCALE GENOMIC DNA]</scope>
    <source>
        <strain evidence="2">ATCC 9817</strain>
    </source>
</reference>
<proteinExistence type="predicted"/>
<name>A0ABN5JCL4_FUSMR</name>
<protein>
    <submittedName>
        <fullName evidence="1">Uncharacterized protein</fullName>
    </submittedName>
</protein>
<dbReference type="RefSeq" id="WP_005887055.1">
    <property type="nucleotide sequence ID" value="NZ_CP028102.1"/>
</dbReference>
<keyword evidence="2" id="KW-1185">Reference proteome</keyword>
<accession>A0ABN5JCL4</accession>
<dbReference type="Proteomes" id="UP000240258">
    <property type="component" value="Chromosome"/>
</dbReference>